<dbReference type="Proteomes" id="UP001500888">
    <property type="component" value="Unassembled WGS sequence"/>
</dbReference>
<proteinExistence type="predicted"/>
<protein>
    <submittedName>
        <fullName evidence="11">M48 family metallopeptidase</fullName>
    </submittedName>
</protein>
<feature type="transmembrane region" description="Helical" evidence="8">
    <location>
        <begin position="147"/>
        <end position="169"/>
    </location>
</feature>
<feature type="transmembrane region" description="Helical" evidence="8">
    <location>
        <begin position="55"/>
        <end position="75"/>
    </location>
</feature>
<dbReference type="PANTHER" id="PTHR10120">
    <property type="entry name" value="CAAX PRENYL PROTEASE 1"/>
    <property type="match status" value="1"/>
</dbReference>
<feature type="domain" description="Peptidase M48" evidence="9">
    <location>
        <begin position="263"/>
        <end position="460"/>
    </location>
</feature>
<keyword evidence="12" id="KW-1185">Reference proteome</keyword>
<keyword evidence="8" id="KW-0812">Transmembrane</keyword>
<feature type="transmembrane region" description="Helical" evidence="8">
    <location>
        <begin position="223"/>
        <end position="245"/>
    </location>
</feature>
<feature type="transmembrane region" description="Helical" evidence="8">
    <location>
        <begin position="334"/>
        <end position="355"/>
    </location>
</feature>
<comment type="cofactor">
    <cofactor evidence="1">
        <name>Zn(2+)</name>
        <dbReference type="ChEBI" id="CHEBI:29105"/>
    </cofactor>
</comment>
<keyword evidence="4" id="KW-0378">Hydrolase</keyword>
<accession>A0ABP7HTS4</accession>
<name>A0ABP7HTS4_9ACTN</name>
<evidence type="ECO:0000259" key="10">
    <source>
        <dbReference type="Pfam" id="PF16491"/>
    </source>
</evidence>
<sequence>MGGPDEGAGGGAGAMTGPGVSGVGRDEGADASGGADRVTRSIEQGRRGPRAGGRWRAAGIALVVLGAAVAAVVAVTTPWQSLPGAAPAVTPDPARDFTAQQIARADAFDAAVSVPVYLSLAVTLVVAGVLILTPFGAWLVARLRGPWWVRALLGVLALSAVSLLIKWPLGMWYETRLREFGLSTQEWPAWSADRLKSFGVQTVLIAIMVLAVVWLARRFATRWWIPAAAGAFALTVAASFIYPVVVEPLFNDFTPLPPGPLRSDLIAMASRDGVPVEDVLVADASRRTTSLNAYVSGFGATRRIVVYDTLLRAPANEVELVVAHELGHAKNGDVLYGTLVGALGAAAGACLLFLVVSFRPIRRRAGVETVADPRAVGLVLGLMSLAGVLAGPAQNVVSRQIEARADVHALDLTRDPATFAAMQKRLAVTNISDLSPSAFEYVLYASHPTTPQRLALARSWARLHGLPEP</sequence>
<feature type="transmembrane region" description="Helical" evidence="8">
    <location>
        <begin position="198"/>
        <end position="216"/>
    </location>
</feature>
<evidence type="ECO:0000256" key="2">
    <source>
        <dbReference type="ARBA" id="ARBA00022670"/>
    </source>
</evidence>
<dbReference type="Pfam" id="PF16491">
    <property type="entry name" value="Peptidase_M48_N"/>
    <property type="match status" value="1"/>
</dbReference>
<gene>
    <name evidence="11" type="ORF">GCM10022226_22440</name>
</gene>
<evidence type="ECO:0000256" key="6">
    <source>
        <dbReference type="ARBA" id="ARBA00023049"/>
    </source>
</evidence>
<feature type="compositionally biased region" description="Gly residues" evidence="7">
    <location>
        <begin position="1"/>
        <end position="22"/>
    </location>
</feature>
<reference evidence="12" key="1">
    <citation type="journal article" date="2019" name="Int. J. Syst. Evol. Microbiol.">
        <title>The Global Catalogue of Microorganisms (GCM) 10K type strain sequencing project: providing services to taxonomists for standard genome sequencing and annotation.</title>
        <authorList>
            <consortium name="The Broad Institute Genomics Platform"/>
            <consortium name="The Broad Institute Genome Sequencing Center for Infectious Disease"/>
            <person name="Wu L."/>
            <person name="Ma J."/>
        </authorList>
    </citation>
    <scope>NUCLEOTIDE SEQUENCE [LARGE SCALE GENOMIC DNA]</scope>
    <source>
        <strain evidence="12">JCM 16908</strain>
    </source>
</reference>
<evidence type="ECO:0000259" key="9">
    <source>
        <dbReference type="Pfam" id="PF01435"/>
    </source>
</evidence>
<evidence type="ECO:0000313" key="11">
    <source>
        <dbReference type="EMBL" id="GAA3802136.1"/>
    </source>
</evidence>
<keyword evidence="3" id="KW-0479">Metal-binding</keyword>
<dbReference type="InterPro" id="IPR027057">
    <property type="entry name" value="CAXX_Prtase_1"/>
</dbReference>
<keyword evidence="2" id="KW-0645">Protease</keyword>
<feature type="transmembrane region" description="Helical" evidence="8">
    <location>
        <begin position="116"/>
        <end position="140"/>
    </location>
</feature>
<keyword evidence="5" id="KW-0862">Zinc</keyword>
<comment type="caution">
    <text evidence="11">The sequence shown here is derived from an EMBL/GenBank/DDBJ whole genome shotgun (WGS) entry which is preliminary data.</text>
</comment>
<evidence type="ECO:0000256" key="4">
    <source>
        <dbReference type="ARBA" id="ARBA00022801"/>
    </source>
</evidence>
<dbReference type="Pfam" id="PF01435">
    <property type="entry name" value="Peptidase_M48"/>
    <property type="match status" value="1"/>
</dbReference>
<evidence type="ECO:0000256" key="1">
    <source>
        <dbReference type="ARBA" id="ARBA00001947"/>
    </source>
</evidence>
<evidence type="ECO:0000256" key="8">
    <source>
        <dbReference type="SAM" id="Phobius"/>
    </source>
</evidence>
<evidence type="ECO:0000256" key="5">
    <source>
        <dbReference type="ARBA" id="ARBA00022833"/>
    </source>
</evidence>
<feature type="domain" description="CAAX prenyl protease 1 N-terminal" evidence="10">
    <location>
        <begin position="120"/>
        <end position="251"/>
    </location>
</feature>
<evidence type="ECO:0000256" key="7">
    <source>
        <dbReference type="SAM" id="MobiDB-lite"/>
    </source>
</evidence>
<dbReference type="InterPro" id="IPR032456">
    <property type="entry name" value="Peptidase_M48_N"/>
</dbReference>
<keyword evidence="6" id="KW-0482">Metalloprotease</keyword>
<keyword evidence="8" id="KW-0472">Membrane</keyword>
<dbReference type="EMBL" id="BAAAZR010000003">
    <property type="protein sequence ID" value="GAA3802136.1"/>
    <property type="molecule type" value="Genomic_DNA"/>
</dbReference>
<organism evidence="11 12">
    <name type="scientific">Sphaerisporangium flaviroseum</name>
    <dbReference type="NCBI Taxonomy" id="509199"/>
    <lineage>
        <taxon>Bacteria</taxon>
        <taxon>Bacillati</taxon>
        <taxon>Actinomycetota</taxon>
        <taxon>Actinomycetes</taxon>
        <taxon>Streptosporangiales</taxon>
        <taxon>Streptosporangiaceae</taxon>
        <taxon>Sphaerisporangium</taxon>
    </lineage>
</organism>
<dbReference type="CDD" id="cd07343">
    <property type="entry name" value="M48A_Zmpste24p_like"/>
    <property type="match status" value="1"/>
</dbReference>
<evidence type="ECO:0000256" key="3">
    <source>
        <dbReference type="ARBA" id="ARBA00022723"/>
    </source>
</evidence>
<feature type="region of interest" description="Disordered" evidence="7">
    <location>
        <begin position="1"/>
        <end position="52"/>
    </location>
</feature>
<dbReference type="Gene3D" id="3.30.2010.10">
    <property type="entry name" value="Metalloproteases ('zincins'), catalytic domain"/>
    <property type="match status" value="1"/>
</dbReference>
<dbReference type="InterPro" id="IPR001915">
    <property type="entry name" value="Peptidase_M48"/>
</dbReference>
<evidence type="ECO:0000313" key="12">
    <source>
        <dbReference type="Proteomes" id="UP001500888"/>
    </source>
</evidence>
<feature type="compositionally biased region" description="Basic and acidic residues" evidence="7">
    <location>
        <begin position="37"/>
        <end position="46"/>
    </location>
</feature>
<keyword evidence="8" id="KW-1133">Transmembrane helix</keyword>